<keyword evidence="3" id="KW-1185">Reference proteome</keyword>
<feature type="compositionally biased region" description="Basic and acidic residues" evidence="1">
    <location>
        <begin position="79"/>
        <end position="91"/>
    </location>
</feature>
<feature type="compositionally biased region" description="Basic and acidic residues" evidence="1">
    <location>
        <begin position="18"/>
        <end position="27"/>
    </location>
</feature>
<evidence type="ECO:0000313" key="3">
    <source>
        <dbReference type="Proteomes" id="UP000257109"/>
    </source>
</evidence>
<reference evidence="2" key="1">
    <citation type="submission" date="2018-05" db="EMBL/GenBank/DDBJ databases">
        <title>Draft genome of Mucuna pruriens seed.</title>
        <authorList>
            <person name="Nnadi N.E."/>
            <person name="Vos R."/>
            <person name="Hasami M.H."/>
            <person name="Devisetty U.K."/>
            <person name="Aguiy J.C."/>
        </authorList>
    </citation>
    <scope>NUCLEOTIDE SEQUENCE [LARGE SCALE GENOMIC DNA]</scope>
    <source>
        <strain evidence="2">JCA_2017</strain>
    </source>
</reference>
<feature type="compositionally biased region" description="Polar residues" evidence="1">
    <location>
        <begin position="62"/>
        <end position="72"/>
    </location>
</feature>
<accession>A0A371EVD8</accession>
<dbReference type="EMBL" id="QJKJ01011875">
    <property type="protein sequence ID" value="RDX70007.1"/>
    <property type="molecule type" value="Genomic_DNA"/>
</dbReference>
<gene>
    <name evidence="2" type="ORF">CR513_50803</name>
</gene>
<name>A0A371EVD8_MUCPR</name>
<dbReference type="Proteomes" id="UP000257109">
    <property type="component" value="Unassembled WGS sequence"/>
</dbReference>
<organism evidence="2 3">
    <name type="scientific">Mucuna pruriens</name>
    <name type="common">Velvet bean</name>
    <name type="synonym">Dolichos pruriens</name>
    <dbReference type="NCBI Taxonomy" id="157652"/>
    <lineage>
        <taxon>Eukaryota</taxon>
        <taxon>Viridiplantae</taxon>
        <taxon>Streptophyta</taxon>
        <taxon>Embryophyta</taxon>
        <taxon>Tracheophyta</taxon>
        <taxon>Spermatophyta</taxon>
        <taxon>Magnoliopsida</taxon>
        <taxon>eudicotyledons</taxon>
        <taxon>Gunneridae</taxon>
        <taxon>Pentapetalae</taxon>
        <taxon>rosids</taxon>
        <taxon>fabids</taxon>
        <taxon>Fabales</taxon>
        <taxon>Fabaceae</taxon>
        <taxon>Papilionoideae</taxon>
        <taxon>50 kb inversion clade</taxon>
        <taxon>NPAAA clade</taxon>
        <taxon>indigoferoid/millettioid clade</taxon>
        <taxon>Phaseoleae</taxon>
        <taxon>Mucuna</taxon>
    </lineage>
</organism>
<sequence>MDTSEPLPLFHKWGHHIPRSDHSDRGSTPEVGRIGTHHGIRVGHWTAEALPDLVSQQILNTEATPQIDNNTLMPDDASESNRQDKGEGPKEEALIEIERMLERKRPRLQSGTKDLDVINLDGEKETQEIRIGKQMPSDLRQRLVELLKEYADICSWSHWDIPGLDTTIVEHRLPLIPNAVPVRQQL</sequence>
<feature type="region of interest" description="Disordered" evidence="1">
    <location>
        <begin position="1"/>
        <end position="29"/>
    </location>
</feature>
<proteinExistence type="predicted"/>
<dbReference type="AlphaFoldDB" id="A0A371EVD8"/>
<evidence type="ECO:0000256" key="1">
    <source>
        <dbReference type="SAM" id="MobiDB-lite"/>
    </source>
</evidence>
<protein>
    <submittedName>
        <fullName evidence="2">Uncharacterized protein</fullName>
    </submittedName>
</protein>
<comment type="caution">
    <text evidence="2">The sequence shown here is derived from an EMBL/GenBank/DDBJ whole genome shotgun (WGS) entry which is preliminary data.</text>
</comment>
<feature type="non-terminal residue" evidence="2">
    <location>
        <position position="1"/>
    </location>
</feature>
<feature type="region of interest" description="Disordered" evidence="1">
    <location>
        <begin position="62"/>
        <end position="91"/>
    </location>
</feature>
<evidence type="ECO:0000313" key="2">
    <source>
        <dbReference type="EMBL" id="RDX70007.1"/>
    </source>
</evidence>